<dbReference type="SUPFAM" id="SSF52540">
    <property type="entry name" value="P-loop containing nucleoside triphosphate hydrolases"/>
    <property type="match status" value="1"/>
</dbReference>
<evidence type="ECO:0000256" key="2">
    <source>
        <dbReference type="ARBA" id="ARBA00022448"/>
    </source>
</evidence>
<keyword evidence="6 9" id="KW-1133">Transmembrane helix</keyword>
<dbReference type="EMBL" id="KI290585">
    <property type="protein sequence ID" value="ESA07237.1"/>
    <property type="molecule type" value="Genomic_DNA"/>
</dbReference>
<evidence type="ECO:0000256" key="1">
    <source>
        <dbReference type="ARBA" id="ARBA00004141"/>
    </source>
</evidence>
<keyword evidence="7 9" id="KW-0472">Membrane</keyword>
<dbReference type="HOGENOM" id="CLU_000604_1_9_1"/>
<evidence type="ECO:0000256" key="9">
    <source>
        <dbReference type="SAM" id="Phobius"/>
    </source>
</evidence>
<dbReference type="PANTHER" id="PTHR24223">
    <property type="entry name" value="ATP-BINDING CASSETTE SUB-FAMILY C"/>
    <property type="match status" value="1"/>
</dbReference>
<accession>U9TIG7</accession>
<dbReference type="InterPro" id="IPR003439">
    <property type="entry name" value="ABC_transporter-like_ATP-bd"/>
</dbReference>
<feature type="domain" description="ABC transporter" evidence="10">
    <location>
        <begin position="105"/>
        <end position="339"/>
    </location>
</feature>
<dbReference type="PROSITE" id="PS50893">
    <property type="entry name" value="ABC_TRANSPORTER_2"/>
    <property type="match status" value="1"/>
</dbReference>
<feature type="region of interest" description="Disordered" evidence="8">
    <location>
        <begin position="388"/>
        <end position="422"/>
    </location>
</feature>
<organism evidence="11">
    <name type="scientific">Rhizophagus irregularis (strain DAOM 181602 / DAOM 197198 / MUCL 43194)</name>
    <name type="common">Arbuscular mycorrhizal fungus</name>
    <name type="synonym">Glomus intraradices</name>
    <dbReference type="NCBI Taxonomy" id="747089"/>
    <lineage>
        <taxon>Eukaryota</taxon>
        <taxon>Fungi</taxon>
        <taxon>Fungi incertae sedis</taxon>
        <taxon>Mucoromycota</taxon>
        <taxon>Glomeromycotina</taxon>
        <taxon>Glomeromycetes</taxon>
        <taxon>Glomerales</taxon>
        <taxon>Glomeraceae</taxon>
        <taxon>Rhizophagus</taxon>
    </lineage>
</organism>
<dbReference type="GO" id="GO:0016887">
    <property type="term" value="F:ATP hydrolysis activity"/>
    <property type="evidence" value="ECO:0007669"/>
    <property type="project" value="InterPro"/>
</dbReference>
<name>U9TIG7_RHIID</name>
<dbReference type="PANTHER" id="PTHR24223:SF447">
    <property type="entry name" value="MULTIDRUG RESISTANCE-ASSOCIATED PROTEIN 5"/>
    <property type="match status" value="1"/>
</dbReference>
<evidence type="ECO:0000256" key="7">
    <source>
        <dbReference type="ARBA" id="ARBA00023136"/>
    </source>
</evidence>
<keyword evidence="4" id="KW-0547">Nucleotide-binding</keyword>
<feature type="compositionally biased region" description="Polar residues" evidence="8">
    <location>
        <begin position="388"/>
        <end position="399"/>
    </location>
</feature>
<evidence type="ECO:0000259" key="10">
    <source>
        <dbReference type="PROSITE" id="PS50893"/>
    </source>
</evidence>
<reference evidence="11" key="1">
    <citation type="submission" date="2013-07" db="EMBL/GenBank/DDBJ databases">
        <title>The genome of an arbuscular mycorrhizal fungus provides insights into the evolution of the oldest plant symbiosis.</title>
        <authorList>
            <consortium name="DOE Joint Genome Institute"/>
            <person name="Tisserant E."/>
            <person name="Malbreil M."/>
            <person name="Kuo A."/>
            <person name="Kohler A."/>
            <person name="Symeonidi A."/>
            <person name="Balestrini R."/>
            <person name="Charron P."/>
            <person name="Duensing N."/>
            <person name="Frei-dit-Frey N."/>
            <person name="Gianinazzi-Pearson V."/>
            <person name="Gilbert B."/>
            <person name="Handa Y."/>
            <person name="Hijri M."/>
            <person name="Kaul R."/>
            <person name="Kawaguchi M."/>
            <person name="Krajinski F."/>
            <person name="Lammers P."/>
            <person name="Lapierre D."/>
            <person name="Masclaux F.G."/>
            <person name="Murat C."/>
            <person name="Morin E."/>
            <person name="Ndikumana S."/>
            <person name="Pagni M."/>
            <person name="Petitpierre D."/>
            <person name="Requena N."/>
            <person name="Rosikiewicz P."/>
            <person name="Riley R."/>
            <person name="Saito K."/>
            <person name="San Clemente H."/>
            <person name="Shapiro H."/>
            <person name="van Tuinen D."/>
            <person name="Becard G."/>
            <person name="Bonfante P."/>
            <person name="Paszkowski U."/>
            <person name="Shachar-Hill Y."/>
            <person name="Young J.P."/>
            <person name="Sanders I.R."/>
            <person name="Henrissat B."/>
            <person name="Rensing S.A."/>
            <person name="Grigoriev I.V."/>
            <person name="Corradi N."/>
            <person name="Roux C."/>
            <person name="Martin F."/>
        </authorList>
    </citation>
    <scope>NUCLEOTIDE SEQUENCE</scope>
    <source>
        <strain evidence="11">DAOM 197198</strain>
    </source>
</reference>
<dbReference type="CDD" id="cd03244">
    <property type="entry name" value="ABCC_MRP_domain2"/>
    <property type="match status" value="1"/>
</dbReference>
<dbReference type="AlphaFoldDB" id="U9TIG7"/>
<dbReference type="FunFam" id="3.40.50.300:FF:000163">
    <property type="entry name" value="Multidrug resistance-associated protein member 4"/>
    <property type="match status" value="1"/>
</dbReference>
<evidence type="ECO:0000256" key="8">
    <source>
        <dbReference type="SAM" id="MobiDB-lite"/>
    </source>
</evidence>
<dbReference type="GO" id="GO:0042626">
    <property type="term" value="F:ATPase-coupled transmembrane transporter activity"/>
    <property type="evidence" value="ECO:0007669"/>
    <property type="project" value="TreeGrafter"/>
</dbReference>
<sequence length="422" mass="47002">MLVKSWQSLYIDLLASVFIFATALCVIILRKDGGPEYASKAGLAIANALQLLIFVQWMVRSGRDVAATMDSVQQLLYYRQNIPSERPNVIETNRPPPDWGKSGEIEFKNVTLRYNIYGVAVLKSISFHIHPREKIGIVGKTGSGKTTLLVSLLRIVELAEGNIIIDNLDISTIGLRDLRNNIAIIPQEPVIFAGTIRSNLDPFRKCTDEEIWNALKAVHLYDKVKSSTSRLDTQVLENGRNFSLGQRQLFCIARALLKKTNILVLDEATSAVDLQTDVIIQETIKKNFADHTVLTIAHRLNTIMEADRILCLNEGRVVEFDTPLNLLNNPEGFFYQLVDHSGPEVATKLKQIALQHAPSNNITIPDISNSNTISKEHEKSTIISPTISADSQHNNNQHSHMPPSLGEVFVQPPSPSTSQQKD</sequence>
<dbReference type="InterPro" id="IPR050173">
    <property type="entry name" value="ABC_transporter_C-like"/>
</dbReference>
<dbReference type="eggNOG" id="KOG0054">
    <property type="taxonomic scope" value="Eukaryota"/>
</dbReference>
<keyword evidence="3 9" id="KW-0812">Transmembrane</keyword>
<proteinExistence type="predicted"/>
<dbReference type="Pfam" id="PF00005">
    <property type="entry name" value="ABC_tran"/>
    <property type="match status" value="1"/>
</dbReference>
<evidence type="ECO:0000256" key="5">
    <source>
        <dbReference type="ARBA" id="ARBA00022840"/>
    </source>
</evidence>
<protein>
    <recommendedName>
        <fullName evidence="10">ABC transporter domain-containing protein</fullName>
    </recommendedName>
</protein>
<keyword evidence="2" id="KW-0813">Transport</keyword>
<dbReference type="InterPro" id="IPR027417">
    <property type="entry name" value="P-loop_NTPase"/>
</dbReference>
<dbReference type="InterPro" id="IPR003593">
    <property type="entry name" value="AAA+_ATPase"/>
</dbReference>
<dbReference type="Gene3D" id="3.40.50.300">
    <property type="entry name" value="P-loop containing nucleotide triphosphate hydrolases"/>
    <property type="match status" value="1"/>
</dbReference>
<feature type="transmembrane region" description="Helical" evidence="9">
    <location>
        <begin position="41"/>
        <end position="59"/>
    </location>
</feature>
<dbReference type="GO" id="GO:0016020">
    <property type="term" value="C:membrane"/>
    <property type="evidence" value="ECO:0007669"/>
    <property type="project" value="UniProtKB-SubCell"/>
</dbReference>
<comment type="subcellular location">
    <subcellularLocation>
        <location evidence="1">Membrane</location>
        <topology evidence="1">Multi-pass membrane protein</topology>
    </subcellularLocation>
</comment>
<keyword evidence="5" id="KW-0067">ATP-binding</keyword>
<feature type="transmembrane region" description="Helical" evidence="9">
    <location>
        <begin position="6"/>
        <end position="29"/>
    </location>
</feature>
<evidence type="ECO:0000313" key="11">
    <source>
        <dbReference type="EMBL" id="ESA07237.1"/>
    </source>
</evidence>
<evidence type="ECO:0000256" key="4">
    <source>
        <dbReference type="ARBA" id="ARBA00022741"/>
    </source>
</evidence>
<dbReference type="SMART" id="SM00382">
    <property type="entry name" value="AAA"/>
    <property type="match status" value="1"/>
</dbReference>
<dbReference type="VEuPathDB" id="FungiDB:RhiirFUN_025802"/>
<dbReference type="VEuPathDB" id="FungiDB:RhiirFUN_025801"/>
<gene>
    <name evidence="11" type="ORF">GLOINDRAFT_217220</name>
</gene>
<dbReference type="InterPro" id="IPR017871">
    <property type="entry name" value="ABC_transporter-like_CS"/>
</dbReference>
<dbReference type="GO" id="GO:0005524">
    <property type="term" value="F:ATP binding"/>
    <property type="evidence" value="ECO:0007669"/>
    <property type="project" value="UniProtKB-KW"/>
</dbReference>
<dbReference type="PROSITE" id="PS00211">
    <property type="entry name" value="ABC_TRANSPORTER_1"/>
    <property type="match status" value="1"/>
</dbReference>
<evidence type="ECO:0000256" key="3">
    <source>
        <dbReference type="ARBA" id="ARBA00022692"/>
    </source>
</evidence>
<evidence type="ECO:0000256" key="6">
    <source>
        <dbReference type="ARBA" id="ARBA00022989"/>
    </source>
</evidence>